<comment type="caution">
    <text evidence="1">The sequence shown here is derived from an EMBL/GenBank/DDBJ whole genome shotgun (WGS) entry which is preliminary data.</text>
</comment>
<sequence length="790" mass="90365">MLIILGLVTIATLAVLFLVQFLHSNLYLPRKLHAHFSRQGISGPPYHFFQGNSSEIRDLFIDSARLRSTTFDHGQVLQGAAPFYHKWSHEYGKTFVYWLGSQPKLALSDPDMIKEVMLGRGGCYRRPDLNPQAKMLFGKGLVMLDGPEWAKHRRVANQAFANGRVKEWVPEIVAGTLDMIEKWERIGGGQEEFEMEVQKELRDLSADLISRTAFGSSFEEGKRIFALQEQQIHLFTQALRNIYVPGFRFLPTKKNRERWRLDKETRESIKKLIRSDARSGENSRNLLSLLLSPHKNQDGVEETLSVDEVIDECKTFYFAGKDTTANLMTWTFLLLAKHQEWQEKAREEVIRVVGKEMPPAVDNLNDLKIGERSNLSAAQDRPSDCDRGPGRLRPRFVLPTLESPSPTPPHPPRRISTYESGVSASCESQEKVERLKSDLPLLSARNAELMRQIGDIKGRLRLAEQGKGHAQNQYSVLSEPHKAGPFSTVKGLRTNPTVLPDGSVNPRLAKLFEEVAIEKELIVALANSKVKEMLEVWFMSIKRVGIPNYLVVALDDEIVDFCKKNDVSVYQRDPNRGIDEVGKSGGNHAVSGLKFRILREFLQLGYSVLLSDVDIVYLQNPFDHLYRDSDIESMSDGHNNMTAYGYNDVFDEPSMGWARYAHTMWIWVYNSGFFYIRPTLPSIELLDRVADRLARENAWDQAFFNEVLFFLLRPGYDGLYAARRTMDMYQFMNRKVLFKTVRKDANLSKLKPVIVHVNYHPDKLPRMKAVMEFYVNGKKDALQPFPDDSL</sequence>
<name>A0ACB9M9Z8_9MYRT</name>
<keyword evidence="2" id="KW-1185">Reference proteome</keyword>
<evidence type="ECO:0000313" key="2">
    <source>
        <dbReference type="Proteomes" id="UP001057402"/>
    </source>
</evidence>
<dbReference type="EMBL" id="CM042889">
    <property type="protein sequence ID" value="KAI4320995.1"/>
    <property type="molecule type" value="Genomic_DNA"/>
</dbReference>
<protein>
    <submittedName>
        <fullName evidence="1">Uncharacterized protein</fullName>
    </submittedName>
</protein>
<gene>
    <name evidence="1" type="ORF">MLD38_034420</name>
</gene>
<dbReference type="Proteomes" id="UP001057402">
    <property type="component" value="Chromosome 10"/>
</dbReference>
<organism evidence="1 2">
    <name type="scientific">Melastoma candidum</name>
    <dbReference type="NCBI Taxonomy" id="119954"/>
    <lineage>
        <taxon>Eukaryota</taxon>
        <taxon>Viridiplantae</taxon>
        <taxon>Streptophyta</taxon>
        <taxon>Embryophyta</taxon>
        <taxon>Tracheophyta</taxon>
        <taxon>Spermatophyta</taxon>
        <taxon>Magnoliopsida</taxon>
        <taxon>eudicotyledons</taxon>
        <taxon>Gunneridae</taxon>
        <taxon>Pentapetalae</taxon>
        <taxon>rosids</taxon>
        <taxon>malvids</taxon>
        <taxon>Myrtales</taxon>
        <taxon>Melastomataceae</taxon>
        <taxon>Melastomatoideae</taxon>
        <taxon>Melastomateae</taxon>
        <taxon>Melastoma</taxon>
    </lineage>
</organism>
<reference evidence="2" key="1">
    <citation type="journal article" date="2023" name="Front. Plant Sci.">
        <title>Chromosomal-level genome assembly of Melastoma candidum provides insights into trichome evolution.</title>
        <authorList>
            <person name="Zhong Y."/>
            <person name="Wu W."/>
            <person name="Sun C."/>
            <person name="Zou P."/>
            <person name="Liu Y."/>
            <person name="Dai S."/>
            <person name="Zhou R."/>
        </authorList>
    </citation>
    <scope>NUCLEOTIDE SEQUENCE [LARGE SCALE GENOMIC DNA]</scope>
</reference>
<proteinExistence type="predicted"/>
<evidence type="ECO:0000313" key="1">
    <source>
        <dbReference type="EMBL" id="KAI4320995.1"/>
    </source>
</evidence>
<accession>A0ACB9M9Z8</accession>